<comment type="caution">
    <text evidence="3">The sequence shown here is derived from an EMBL/GenBank/DDBJ whole genome shotgun (WGS) entry which is preliminary data.</text>
</comment>
<evidence type="ECO:0000313" key="3">
    <source>
        <dbReference type="EMBL" id="MBB6696107.1"/>
    </source>
</evidence>
<dbReference type="Proteomes" id="UP000553776">
    <property type="component" value="Unassembled WGS sequence"/>
</dbReference>
<evidence type="ECO:0000256" key="2">
    <source>
        <dbReference type="SAM" id="MobiDB-lite"/>
    </source>
</evidence>
<keyword evidence="1" id="KW-0175">Coiled coil</keyword>
<dbReference type="EMBL" id="JACJVR010000180">
    <property type="protein sequence ID" value="MBB6696107.1"/>
    <property type="molecule type" value="Genomic_DNA"/>
</dbReference>
<dbReference type="RefSeq" id="WP_185140043.1">
    <property type="nucleotide sequence ID" value="NZ_JACJVR010000180.1"/>
</dbReference>
<sequence length="118" mass="13046">MKDMINRAVSLGLGIAIASKEQAEKLVDELVRKGEMSRAESFAFVDDLLKKGQEAQRKVEAVVQERVQAAIGDKKWATKEDIERLERRLDRLIARLEKPGAGAGEGEGEGVKTEEDLP</sequence>
<reference evidence="3 4" key="1">
    <citation type="submission" date="2020-08" db="EMBL/GenBank/DDBJ databases">
        <title>Cohnella phylogeny.</title>
        <authorList>
            <person name="Dunlap C."/>
        </authorList>
    </citation>
    <scope>NUCLEOTIDE SEQUENCE [LARGE SCALE GENOMIC DNA]</scope>
    <source>
        <strain evidence="3 4">DSM 25239</strain>
    </source>
</reference>
<keyword evidence="4" id="KW-1185">Reference proteome</keyword>
<protein>
    <recommendedName>
        <fullName evidence="5">Polyhydroxyalkanoate synthesis regulator phasin</fullName>
    </recommendedName>
</protein>
<organism evidence="3 4">
    <name type="scientific">Cohnella xylanilytica</name>
    <dbReference type="NCBI Taxonomy" id="557555"/>
    <lineage>
        <taxon>Bacteria</taxon>
        <taxon>Bacillati</taxon>
        <taxon>Bacillota</taxon>
        <taxon>Bacilli</taxon>
        <taxon>Bacillales</taxon>
        <taxon>Paenibacillaceae</taxon>
        <taxon>Cohnella</taxon>
    </lineage>
</organism>
<feature type="compositionally biased region" description="Basic and acidic residues" evidence="2">
    <location>
        <begin position="109"/>
        <end position="118"/>
    </location>
</feature>
<evidence type="ECO:0000313" key="4">
    <source>
        <dbReference type="Proteomes" id="UP000553776"/>
    </source>
</evidence>
<dbReference type="AlphaFoldDB" id="A0A841U613"/>
<accession>A0A841U613</accession>
<evidence type="ECO:0000256" key="1">
    <source>
        <dbReference type="SAM" id="Coils"/>
    </source>
</evidence>
<feature type="coiled-coil region" evidence="1">
    <location>
        <begin position="45"/>
        <end position="95"/>
    </location>
</feature>
<feature type="region of interest" description="Disordered" evidence="2">
    <location>
        <begin position="96"/>
        <end position="118"/>
    </location>
</feature>
<dbReference type="NCBIfam" id="NF047773">
    <property type="entry name" value="phas_rel_Lepto"/>
    <property type="match status" value="1"/>
</dbReference>
<evidence type="ECO:0008006" key="5">
    <source>
        <dbReference type="Google" id="ProtNLM"/>
    </source>
</evidence>
<gene>
    <name evidence="3" type="ORF">H7B90_32435</name>
</gene>
<name>A0A841U613_9BACL</name>
<proteinExistence type="predicted"/>